<dbReference type="Pfam" id="PF11276">
    <property type="entry name" value="DUF3078"/>
    <property type="match status" value="1"/>
</dbReference>
<dbReference type="STRING" id="573321.SAMN04488505_101534"/>
<accession>A0A1H7IEA4</accession>
<organism evidence="1 2">
    <name type="scientific">Chitinophaga rupis</name>
    <dbReference type="NCBI Taxonomy" id="573321"/>
    <lineage>
        <taxon>Bacteria</taxon>
        <taxon>Pseudomonadati</taxon>
        <taxon>Bacteroidota</taxon>
        <taxon>Chitinophagia</taxon>
        <taxon>Chitinophagales</taxon>
        <taxon>Chitinophagaceae</taxon>
        <taxon>Chitinophaga</taxon>
    </lineage>
</organism>
<sequence>MQPLSCSTITPLPQGRFIKKTNYLLMKLKFTGLFLLCFLTGMYTLHAQDWRTEREEMEKKFKLTQEDTAKARWRKGGLFNVNINQGTLSNWAAGGDKFTFSVASTFTGYIAYRQGRKTWDNVLDLAYGYVRTTSLGSRKSDDRIDFTSKYGYDIGNHWYLSALFNLRTQFTKGYLYDSVPPQLTSRFFSPAYVLLAPGFDYKPNEALSVFMTPISARFLIVMDDYLSSIGAYGVDSGKHVLYQMGAYVSVNYVKEIMKNITFKTRLDLFSDYRHNPQNIDVFMTNALMLKVNKYITANLNVDLIYDDDVKEFINEKTGVKGPRLQVKEVIGIGFSARF</sequence>
<dbReference type="AlphaFoldDB" id="A0A1H7IEA4"/>
<dbReference type="Proteomes" id="UP000198984">
    <property type="component" value="Unassembled WGS sequence"/>
</dbReference>
<dbReference type="EMBL" id="FOBB01000001">
    <property type="protein sequence ID" value="SEK60903.1"/>
    <property type="molecule type" value="Genomic_DNA"/>
</dbReference>
<proteinExistence type="predicted"/>
<protein>
    <recommendedName>
        <fullName evidence="3">DUF3078 domain-containing protein</fullName>
    </recommendedName>
</protein>
<keyword evidence="2" id="KW-1185">Reference proteome</keyword>
<name>A0A1H7IEA4_9BACT</name>
<evidence type="ECO:0000313" key="1">
    <source>
        <dbReference type="EMBL" id="SEK60903.1"/>
    </source>
</evidence>
<evidence type="ECO:0000313" key="2">
    <source>
        <dbReference type="Proteomes" id="UP000198984"/>
    </source>
</evidence>
<gene>
    <name evidence="1" type="ORF">SAMN04488505_101534</name>
</gene>
<dbReference type="InterPro" id="IPR021428">
    <property type="entry name" value="DUF3078"/>
</dbReference>
<reference evidence="1 2" key="1">
    <citation type="submission" date="2016-10" db="EMBL/GenBank/DDBJ databases">
        <authorList>
            <person name="de Groot N.N."/>
        </authorList>
    </citation>
    <scope>NUCLEOTIDE SEQUENCE [LARGE SCALE GENOMIC DNA]</scope>
    <source>
        <strain evidence="1 2">DSM 21039</strain>
    </source>
</reference>
<evidence type="ECO:0008006" key="3">
    <source>
        <dbReference type="Google" id="ProtNLM"/>
    </source>
</evidence>